<keyword evidence="6" id="KW-1185">Reference proteome</keyword>
<gene>
    <name evidence="5" type="ORF">Csa_4G454670</name>
</gene>
<reference evidence="5 6" key="1">
    <citation type="journal article" date="2009" name="Nat. Genet.">
        <title>The genome of the cucumber, Cucumis sativus L.</title>
        <authorList>
            <person name="Huang S."/>
            <person name="Li R."/>
            <person name="Zhang Z."/>
            <person name="Li L."/>
            <person name="Gu X."/>
            <person name="Fan W."/>
            <person name="Lucas W.J."/>
            <person name="Wang X."/>
            <person name="Xie B."/>
            <person name="Ni P."/>
            <person name="Ren Y."/>
            <person name="Zhu H."/>
            <person name="Li J."/>
            <person name="Lin K."/>
            <person name="Jin W."/>
            <person name="Fei Z."/>
            <person name="Li G."/>
            <person name="Staub J."/>
            <person name="Kilian A."/>
            <person name="van der Vossen E.A."/>
            <person name="Wu Y."/>
            <person name="Guo J."/>
            <person name="He J."/>
            <person name="Jia Z."/>
            <person name="Ren Y."/>
            <person name="Tian G."/>
            <person name="Lu Y."/>
            <person name="Ruan J."/>
            <person name="Qian W."/>
            <person name="Wang M."/>
            <person name="Huang Q."/>
            <person name="Li B."/>
            <person name="Xuan Z."/>
            <person name="Cao J."/>
            <person name="Asan"/>
            <person name="Wu Z."/>
            <person name="Zhang J."/>
            <person name="Cai Q."/>
            <person name="Bai Y."/>
            <person name="Zhao B."/>
            <person name="Han Y."/>
            <person name="Li Y."/>
            <person name="Li X."/>
            <person name="Wang S."/>
            <person name="Shi Q."/>
            <person name="Liu S."/>
            <person name="Cho W.K."/>
            <person name="Kim J.Y."/>
            <person name="Xu Y."/>
            <person name="Heller-Uszynska K."/>
            <person name="Miao H."/>
            <person name="Cheng Z."/>
            <person name="Zhang S."/>
            <person name="Wu J."/>
            <person name="Yang Y."/>
            <person name="Kang H."/>
            <person name="Li M."/>
            <person name="Liang H."/>
            <person name="Ren X."/>
            <person name="Shi Z."/>
            <person name="Wen M."/>
            <person name="Jian M."/>
            <person name="Yang H."/>
            <person name="Zhang G."/>
            <person name="Yang Z."/>
            <person name="Chen R."/>
            <person name="Liu S."/>
            <person name="Li J."/>
            <person name="Ma L."/>
            <person name="Liu H."/>
            <person name="Zhou Y."/>
            <person name="Zhao J."/>
            <person name="Fang X."/>
            <person name="Li G."/>
            <person name="Fang L."/>
            <person name="Li Y."/>
            <person name="Liu D."/>
            <person name="Zheng H."/>
            <person name="Zhang Y."/>
            <person name="Qin N."/>
            <person name="Li Z."/>
            <person name="Yang G."/>
            <person name="Yang S."/>
            <person name="Bolund L."/>
            <person name="Kristiansen K."/>
            <person name="Zheng H."/>
            <person name="Li S."/>
            <person name="Zhang X."/>
            <person name="Yang H."/>
            <person name="Wang J."/>
            <person name="Sun R."/>
            <person name="Zhang B."/>
            <person name="Jiang S."/>
            <person name="Wang J."/>
            <person name="Du Y."/>
            <person name="Li S."/>
        </authorList>
    </citation>
    <scope>NUCLEOTIDE SEQUENCE [LARGE SCALE GENOMIC DNA]</scope>
    <source>
        <strain evidence="6">cv. 9930</strain>
    </source>
</reference>
<proteinExistence type="predicted"/>
<evidence type="ECO:0000313" key="5">
    <source>
        <dbReference type="EMBL" id="KGN54759.1"/>
    </source>
</evidence>
<dbReference type="PROSITE" id="PS50011">
    <property type="entry name" value="PROTEIN_KINASE_DOM"/>
    <property type="match status" value="1"/>
</dbReference>
<dbReference type="PROSITE" id="PS00107">
    <property type="entry name" value="PROTEIN_KINASE_ATP"/>
    <property type="match status" value="1"/>
</dbReference>
<evidence type="ECO:0000313" key="6">
    <source>
        <dbReference type="Proteomes" id="UP000029981"/>
    </source>
</evidence>
<protein>
    <recommendedName>
        <fullName evidence="4">Protein kinase domain-containing protein</fullName>
    </recommendedName>
</protein>
<dbReference type="PANTHER" id="PTHR24346:SF92">
    <property type="entry name" value="SNF1-RELATED PROTEIN KINASE 2.6"/>
    <property type="match status" value="1"/>
</dbReference>
<evidence type="ECO:0000256" key="1">
    <source>
        <dbReference type="ARBA" id="ARBA00022741"/>
    </source>
</evidence>
<dbReference type="PANTHER" id="PTHR24346">
    <property type="entry name" value="MAP/MICROTUBULE AFFINITY-REGULATING KINASE"/>
    <property type="match status" value="1"/>
</dbReference>
<dbReference type="EMBL" id="CM002925">
    <property type="protein sequence ID" value="KGN54759.1"/>
    <property type="molecule type" value="Genomic_DNA"/>
</dbReference>
<feature type="binding site" evidence="3">
    <location>
        <position position="33"/>
    </location>
    <ligand>
        <name>ATP</name>
        <dbReference type="ChEBI" id="CHEBI:30616"/>
    </ligand>
</feature>
<dbReference type="OMA" id="THLTIIM"/>
<dbReference type="GO" id="GO:0004672">
    <property type="term" value="F:protein kinase activity"/>
    <property type="evidence" value="ECO:0007669"/>
    <property type="project" value="InterPro"/>
</dbReference>
<dbReference type="InterPro" id="IPR000719">
    <property type="entry name" value="Prot_kinase_dom"/>
</dbReference>
<dbReference type="Proteomes" id="UP000029981">
    <property type="component" value="Chromosome 4"/>
</dbReference>
<keyword evidence="2 3" id="KW-0067">ATP-binding</keyword>
<dbReference type="Pfam" id="PF00069">
    <property type="entry name" value="Pkinase"/>
    <property type="match status" value="1"/>
</dbReference>
<dbReference type="Gene3D" id="3.30.200.20">
    <property type="entry name" value="Phosphorylase Kinase, domain 1"/>
    <property type="match status" value="1"/>
</dbReference>
<dbReference type="eggNOG" id="KOG0583">
    <property type="taxonomic scope" value="Eukaryota"/>
</dbReference>
<name>A0A0A0L127_CUCSA</name>
<reference evidence="5 6" key="2">
    <citation type="journal article" date="2009" name="PLoS ONE">
        <title>An integrated genetic and cytogenetic map of the cucumber genome.</title>
        <authorList>
            <person name="Ren Y."/>
            <person name="Zhang Z."/>
            <person name="Liu J."/>
            <person name="Staub J.E."/>
            <person name="Han Y."/>
            <person name="Cheng Z."/>
            <person name="Li X."/>
            <person name="Lu J."/>
            <person name="Miao H."/>
            <person name="Kang H."/>
            <person name="Xie B."/>
            <person name="Gu X."/>
            <person name="Wang X."/>
            <person name="Du Y."/>
            <person name="Jin W."/>
            <person name="Huang S."/>
        </authorList>
    </citation>
    <scope>NUCLEOTIDE SEQUENCE [LARGE SCALE GENOMIC DNA]</scope>
    <source>
        <strain evidence="6">cv. 9930</strain>
    </source>
</reference>
<reference evidence="5 6" key="3">
    <citation type="journal article" date="2010" name="BMC Genomics">
        <title>Transcriptome sequencing and comparative analysis of cucumber flowers with different sex types.</title>
        <authorList>
            <person name="Guo S."/>
            <person name="Zheng Y."/>
            <person name="Joung J.G."/>
            <person name="Liu S."/>
            <person name="Zhang Z."/>
            <person name="Crasta O.R."/>
            <person name="Sobral B.W."/>
            <person name="Xu Y."/>
            <person name="Huang S."/>
            <person name="Fei Z."/>
        </authorList>
    </citation>
    <scope>NUCLEOTIDE SEQUENCE [LARGE SCALE GENOMIC DNA]</scope>
    <source>
        <strain evidence="6">cv. 9930</strain>
    </source>
</reference>
<dbReference type="InterPro" id="IPR017441">
    <property type="entry name" value="Protein_kinase_ATP_BS"/>
</dbReference>
<dbReference type="STRING" id="3659.A0A0A0L127"/>
<dbReference type="SUPFAM" id="SSF56112">
    <property type="entry name" value="Protein kinase-like (PK-like)"/>
    <property type="match status" value="1"/>
</dbReference>
<evidence type="ECO:0000256" key="3">
    <source>
        <dbReference type="PROSITE-ProRule" id="PRU10141"/>
    </source>
</evidence>
<feature type="domain" description="Protein kinase" evidence="4">
    <location>
        <begin position="4"/>
        <end position="94"/>
    </location>
</feature>
<dbReference type="Gramene" id="KGN54759">
    <property type="protein sequence ID" value="KGN54759"/>
    <property type="gene ID" value="Csa_4G454670"/>
</dbReference>
<keyword evidence="1 3" id="KW-0547">Nucleotide-binding</keyword>
<dbReference type="InterPro" id="IPR011009">
    <property type="entry name" value="Kinase-like_dom_sf"/>
</dbReference>
<dbReference type="AlphaFoldDB" id="A0A0A0L127"/>
<evidence type="ECO:0000256" key="2">
    <source>
        <dbReference type="ARBA" id="ARBA00022840"/>
    </source>
</evidence>
<reference evidence="5 6" key="4">
    <citation type="journal article" date="2011" name="BMC Genomics">
        <title>RNA-Seq improves annotation of protein-coding genes in the cucumber genome.</title>
        <authorList>
            <person name="Li Z."/>
            <person name="Zhang Z."/>
            <person name="Yan P."/>
            <person name="Huang S."/>
            <person name="Fei Z."/>
            <person name="Lin K."/>
        </authorList>
    </citation>
    <scope>NUCLEOTIDE SEQUENCE [LARGE SCALE GENOMIC DNA]</scope>
    <source>
        <strain evidence="6">cv. 9930</strain>
    </source>
</reference>
<accession>A0A0A0L127</accession>
<evidence type="ECO:0000259" key="4">
    <source>
        <dbReference type="PROSITE" id="PS50011"/>
    </source>
</evidence>
<sequence>MEKYEVVKDLGAGSFGVTKLLKNKHTKELVVMKFIERGPKVDSNVGREIIDHRLLQHPTVVLGATHLGIAMEYAAGGELFDKICNYGRFHEDAV</sequence>
<organism evidence="5 6">
    <name type="scientific">Cucumis sativus</name>
    <name type="common">Cucumber</name>
    <dbReference type="NCBI Taxonomy" id="3659"/>
    <lineage>
        <taxon>Eukaryota</taxon>
        <taxon>Viridiplantae</taxon>
        <taxon>Streptophyta</taxon>
        <taxon>Embryophyta</taxon>
        <taxon>Tracheophyta</taxon>
        <taxon>Spermatophyta</taxon>
        <taxon>Magnoliopsida</taxon>
        <taxon>eudicotyledons</taxon>
        <taxon>Gunneridae</taxon>
        <taxon>Pentapetalae</taxon>
        <taxon>rosids</taxon>
        <taxon>fabids</taxon>
        <taxon>Cucurbitales</taxon>
        <taxon>Cucurbitaceae</taxon>
        <taxon>Benincaseae</taxon>
        <taxon>Cucumis</taxon>
    </lineage>
</organism>
<dbReference type="GO" id="GO:0005524">
    <property type="term" value="F:ATP binding"/>
    <property type="evidence" value="ECO:0007669"/>
    <property type="project" value="UniProtKB-UniRule"/>
</dbReference>